<accession>A0A1F6FZ40</accession>
<sequence length="290" mass="32090">MKSLYFLLVVSILVSNAVFATGESALSGFGQIKTDSSGFSIPKVRLILCGPLETGINRVKVSYTTYTDFDNAGKPELGFAQINFQFSEEWMPKLIVGRTLDPITYQFPAPFALPVLNYPASSFNHPCGLGIFIQEEYKGIWGMLGATNGTAKFKDDNNSLDCTGRLTYDLPFNLTPGVICWRGKQPDGYRRITGGDLTWKSGKFWVNGGQNTINYNGHKTGRWLFATVDIFKYLQLVGLVESLQNSGKTTIGRSAGVNFSPSPKTVVRLNLYKLAVNEKSGWGILFQQKF</sequence>
<dbReference type="EMBL" id="MFMZ01000022">
    <property type="protein sequence ID" value="OGG91124.1"/>
    <property type="molecule type" value="Genomic_DNA"/>
</dbReference>
<dbReference type="AlphaFoldDB" id="A0A1F6FZ40"/>
<dbReference type="InterPro" id="IPR023614">
    <property type="entry name" value="Porin_dom_sf"/>
</dbReference>
<feature type="chain" id="PRO_5009524444" evidence="1">
    <location>
        <begin position="21"/>
        <end position="290"/>
    </location>
</feature>
<organism evidence="2 3">
    <name type="scientific">Candidatus Kuenenbacteria bacterium RIFCSPLOWO2_02_FULL_42_16</name>
    <dbReference type="NCBI Taxonomy" id="1798564"/>
    <lineage>
        <taxon>Bacteria</taxon>
        <taxon>Candidatus Kueneniibacteriota</taxon>
    </lineage>
</organism>
<dbReference type="STRING" id="1798564.A3H55_02190"/>
<evidence type="ECO:0000256" key="1">
    <source>
        <dbReference type="SAM" id="SignalP"/>
    </source>
</evidence>
<dbReference type="Gene3D" id="2.40.160.10">
    <property type="entry name" value="Porin"/>
    <property type="match status" value="1"/>
</dbReference>
<proteinExistence type="predicted"/>
<keyword evidence="1" id="KW-0732">Signal</keyword>
<feature type="signal peptide" evidence="1">
    <location>
        <begin position="1"/>
        <end position="20"/>
    </location>
</feature>
<evidence type="ECO:0000313" key="2">
    <source>
        <dbReference type="EMBL" id="OGG91124.1"/>
    </source>
</evidence>
<dbReference type="Proteomes" id="UP000177998">
    <property type="component" value="Unassembled WGS sequence"/>
</dbReference>
<name>A0A1F6FZ40_9BACT</name>
<reference evidence="2 3" key="1">
    <citation type="journal article" date="2016" name="Nat. Commun.">
        <title>Thousands of microbial genomes shed light on interconnected biogeochemical processes in an aquifer system.</title>
        <authorList>
            <person name="Anantharaman K."/>
            <person name="Brown C.T."/>
            <person name="Hug L.A."/>
            <person name="Sharon I."/>
            <person name="Castelle C.J."/>
            <person name="Probst A.J."/>
            <person name="Thomas B.C."/>
            <person name="Singh A."/>
            <person name="Wilkins M.J."/>
            <person name="Karaoz U."/>
            <person name="Brodie E.L."/>
            <person name="Williams K.H."/>
            <person name="Hubbard S.S."/>
            <person name="Banfield J.F."/>
        </authorList>
    </citation>
    <scope>NUCLEOTIDE SEQUENCE [LARGE SCALE GENOMIC DNA]</scope>
</reference>
<evidence type="ECO:0000313" key="3">
    <source>
        <dbReference type="Proteomes" id="UP000177998"/>
    </source>
</evidence>
<gene>
    <name evidence="2" type="ORF">A3H55_02190</name>
</gene>
<comment type="caution">
    <text evidence="2">The sequence shown here is derived from an EMBL/GenBank/DDBJ whole genome shotgun (WGS) entry which is preliminary data.</text>
</comment>
<protein>
    <submittedName>
        <fullName evidence="2">Uncharacterized protein</fullName>
    </submittedName>
</protein>